<keyword evidence="1" id="KW-0539">Nucleus</keyword>
<keyword evidence="5" id="KW-1185">Reference proteome</keyword>
<dbReference type="GO" id="GO:0005634">
    <property type="term" value="C:nucleus"/>
    <property type="evidence" value="ECO:0007669"/>
    <property type="project" value="UniProtKB-SubCell"/>
</dbReference>
<dbReference type="Pfam" id="PF12165">
    <property type="entry name" value="Alfin"/>
    <property type="match status" value="1"/>
</dbReference>
<name>A0ABC8R4K3_9AQUA</name>
<keyword evidence="1" id="KW-0805">Transcription regulation</keyword>
<dbReference type="PANTHER" id="PTHR12321">
    <property type="entry name" value="CPG BINDING PROTEIN"/>
    <property type="match status" value="1"/>
</dbReference>
<feature type="transmembrane region" description="Helical" evidence="2">
    <location>
        <begin position="48"/>
        <end position="67"/>
    </location>
</feature>
<comment type="caution">
    <text evidence="4">The sequence shown here is derived from an EMBL/GenBank/DDBJ whole genome shotgun (WGS) entry which is preliminary data.</text>
</comment>
<dbReference type="AlphaFoldDB" id="A0ABC8R4K3"/>
<comment type="subunit">
    <text evidence="1">Interacts with H3K4me3 and to a lesser extent with H3K4me2.</text>
</comment>
<proteinExistence type="inferred from homology"/>
<comment type="similarity">
    <text evidence="1">Belongs to the Alfin family.</text>
</comment>
<evidence type="ECO:0000256" key="2">
    <source>
        <dbReference type="SAM" id="Phobius"/>
    </source>
</evidence>
<keyword evidence="2" id="KW-1133">Transmembrane helix</keyword>
<dbReference type="EMBL" id="CAUOFW020001003">
    <property type="protein sequence ID" value="CAK9139940.1"/>
    <property type="molecule type" value="Genomic_DNA"/>
</dbReference>
<keyword evidence="1" id="KW-0804">Transcription</keyword>
<dbReference type="Proteomes" id="UP001642360">
    <property type="component" value="Unassembled WGS sequence"/>
</dbReference>
<comment type="domain">
    <text evidence="1">The PHD-type zinc finger mediates the binding to H3K4me3.</text>
</comment>
<evidence type="ECO:0000256" key="1">
    <source>
        <dbReference type="RuleBase" id="RU369089"/>
    </source>
</evidence>
<dbReference type="GO" id="GO:0006325">
    <property type="term" value="P:chromatin organization"/>
    <property type="evidence" value="ECO:0007669"/>
    <property type="project" value="UniProtKB-UniRule"/>
</dbReference>
<comment type="subcellular location">
    <subcellularLocation>
        <location evidence="1">Nucleus</location>
    </subcellularLocation>
</comment>
<dbReference type="InterPro" id="IPR045104">
    <property type="entry name" value="Alfin"/>
</dbReference>
<protein>
    <recommendedName>
        <fullName evidence="1">PHD finger protein ALFIN-LIKE</fullName>
    </recommendedName>
</protein>
<evidence type="ECO:0000313" key="4">
    <source>
        <dbReference type="EMBL" id="CAK9139940.1"/>
    </source>
</evidence>
<dbReference type="GO" id="GO:0006355">
    <property type="term" value="P:regulation of DNA-templated transcription"/>
    <property type="evidence" value="ECO:0007669"/>
    <property type="project" value="UniProtKB-UniRule"/>
</dbReference>
<dbReference type="GO" id="GO:0008270">
    <property type="term" value="F:zinc ion binding"/>
    <property type="evidence" value="ECO:0007669"/>
    <property type="project" value="UniProtKB-KW"/>
</dbReference>
<dbReference type="PANTHER" id="PTHR12321:SF39">
    <property type="entry name" value="PHD FINGER PROTEIN ALFIN-LIKE 2"/>
    <property type="match status" value="1"/>
</dbReference>
<accession>A0ABC8R4K3</accession>
<keyword evidence="1" id="KW-0862">Zinc</keyword>
<gene>
    <name evidence="4" type="ORF">ILEXP_LOCUS7358</name>
</gene>
<keyword evidence="2" id="KW-0472">Membrane</keyword>
<feature type="domain" description="Alfin N-terminal" evidence="3">
    <location>
        <begin position="11"/>
        <end position="64"/>
    </location>
</feature>
<evidence type="ECO:0000259" key="3">
    <source>
        <dbReference type="Pfam" id="PF12165"/>
    </source>
</evidence>
<keyword evidence="1" id="KW-0156">Chromatin regulator</keyword>
<keyword evidence="1" id="KW-0479">Metal-binding</keyword>
<dbReference type="GO" id="GO:0042393">
    <property type="term" value="F:histone binding"/>
    <property type="evidence" value="ECO:0007669"/>
    <property type="project" value="UniProtKB-UniRule"/>
</dbReference>
<sequence>MHFCLHVPLRYPNGTSEVNHTTERVPPELPEPVIGINCARDGMNCSNWLSLVAVHIACWLLLGFFILEPGLAGRREGTICFLSCLFPNRVDCGTVVPASVV</sequence>
<reference evidence="4 5" key="1">
    <citation type="submission" date="2024-02" db="EMBL/GenBank/DDBJ databases">
        <authorList>
            <person name="Vignale AGUSTIN F."/>
            <person name="Sosa J E."/>
            <person name="Modenutti C."/>
        </authorList>
    </citation>
    <scope>NUCLEOTIDE SEQUENCE [LARGE SCALE GENOMIC DNA]</scope>
</reference>
<keyword evidence="1" id="KW-0863">Zinc-finger</keyword>
<organism evidence="4 5">
    <name type="scientific">Ilex paraguariensis</name>
    <name type="common">yerba mate</name>
    <dbReference type="NCBI Taxonomy" id="185542"/>
    <lineage>
        <taxon>Eukaryota</taxon>
        <taxon>Viridiplantae</taxon>
        <taxon>Streptophyta</taxon>
        <taxon>Embryophyta</taxon>
        <taxon>Tracheophyta</taxon>
        <taxon>Spermatophyta</taxon>
        <taxon>Magnoliopsida</taxon>
        <taxon>eudicotyledons</taxon>
        <taxon>Gunneridae</taxon>
        <taxon>Pentapetalae</taxon>
        <taxon>asterids</taxon>
        <taxon>campanulids</taxon>
        <taxon>Aquifoliales</taxon>
        <taxon>Aquifoliaceae</taxon>
        <taxon>Ilex</taxon>
    </lineage>
</organism>
<evidence type="ECO:0000313" key="5">
    <source>
        <dbReference type="Proteomes" id="UP001642360"/>
    </source>
</evidence>
<dbReference type="InterPro" id="IPR021998">
    <property type="entry name" value="Alfin_N"/>
</dbReference>
<keyword evidence="2" id="KW-0812">Transmembrane</keyword>
<comment type="function">
    <text evidence="1">Histone-binding component that specifically recognizes H3 tails trimethylated on 'Lys-4' (H3K4me3), which mark transcription start sites of virtually all active genes.</text>
</comment>